<name>A0A1V4AGM6_9ACTN</name>
<evidence type="ECO:0008006" key="4">
    <source>
        <dbReference type="Google" id="ProtNLM"/>
    </source>
</evidence>
<dbReference type="OrthoDB" id="3233951at2"/>
<feature type="chain" id="PRO_5013319535" description="Serine protease" evidence="1">
    <location>
        <begin position="29"/>
        <end position="305"/>
    </location>
</feature>
<dbReference type="Proteomes" id="UP000190539">
    <property type="component" value="Unassembled WGS sequence"/>
</dbReference>
<dbReference type="Gene3D" id="2.40.10.10">
    <property type="entry name" value="Trypsin-like serine proteases"/>
    <property type="match status" value="2"/>
</dbReference>
<reference evidence="2 3" key="1">
    <citation type="submission" date="2017-02" db="EMBL/GenBank/DDBJ databases">
        <title>Draft Genome Sequence of Streptomyces tsukubaensis F601, a Producer of the immunosuppressant tacrolimus FK506.</title>
        <authorList>
            <person name="Zong G."/>
            <person name="Zhong C."/>
            <person name="Fu J."/>
            <person name="Qin R."/>
            <person name="Cao G."/>
        </authorList>
    </citation>
    <scope>NUCLEOTIDE SEQUENCE [LARGE SCALE GENOMIC DNA]</scope>
    <source>
        <strain evidence="2 3">F601</strain>
    </source>
</reference>
<evidence type="ECO:0000313" key="3">
    <source>
        <dbReference type="Proteomes" id="UP000190539"/>
    </source>
</evidence>
<protein>
    <recommendedName>
        <fullName evidence="4">Serine protease</fullName>
    </recommendedName>
</protein>
<gene>
    <name evidence="2" type="ORF">B1H18_02105</name>
</gene>
<accession>A0A1V4AGM6</accession>
<keyword evidence="1" id="KW-0732">Signal</keyword>
<dbReference type="AlphaFoldDB" id="A0A1V4AGM6"/>
<proteinExistence type="predicted"/>
<keyword evidence="3" id="KW-1185">Reference proteome</keyword>
<dbReference type="InterPro" id="IPR009003">
    <property type="entry name" value="Peptidase_S1_PA"/>
</dbReference>
<feature type="signal peptide" evidence="1">
    <location>
        <begin position="1"/>
        <end position="28"/>
    </location>
</feature>
<evidence type="ECO:0000256" key="1">
    <source>
        <dbReference type="SAM" id="SignalP"/>
    </source>
</evidence>
<dbReference type="STRING" id="83656.B1H18_02105"/>
<comment type="caution">
    <text evidence="2">The sequence shown here is derived from an EMBL/GenBank/DDBJ whole genome shotgun (WGS) entry which is preliminary data.</text>
</comment>
<dbReference type="RefSeq" id="WP_077964150.1">
    <property type="nucleotide sequence ID" value="NZ_CP045178.1"/>
</dbReference>
<dbReference type="Pfam" id="PF13365">
    <property type="entry name" value="Trypsin_2"/>
    <property type="match status" value="1"/>
</dbReference>
<sequence>MRKPLLATLTTLVLGAAALAGTASTASAAPSGGGPAATASTALAHPGGAGATPTAAKATSFAGTVALSNCSGSLIRMPNSQSTDPALVMTNGHCLETGMPTAGKVITDQSSTRSFTLLNASAGSAGTLKATKVVYATMTDTDVTLYELNKTYAQIKTSTGIAPLTLSASHPVKGHPISVVSGYWKQTYNCSVDGFAYRLKEDQWTWKDAVRYTSPCQVIGGTSGSPVIDTSTGQVTAINNTTNEDGARCTLNNPCEVDEKGAVTVREGIGYAQETYGIPACFTTGNKLDLTASGCALPKPSGALR</sequence>
<dbReference type="EMBL" id="MVFC01000001">
    <property type="protein sequence ID" value="OON82847.1"/>
    <property type="molecule type" value="Genomic_DNA"/>
</dbReference>
<organism evidence="2 3">
    <name type="scientific">Streptomyces tsukubensis</name>
    <dbReference type="NCBI Taxonomy" id="83656"/>
    <lineage>
        <taxon>Bacteria</taxon>
        <taxon>Bacillati</taxon>
        <taxon>Actinomycetota</taxon>
        <taxon>Actinomycetes</taxon>
        <taxon>Kitasatosporales</taxon>
        <taxon>Streptomycetaceae</taxon>
        <taxon>Streptomyces</taxon>
    </lineage>
</organism>
<dbReference type="SUPFAM" id="SSF50494">
    <property type="entry name" value="Trypsin-like serine proteases"/>
    <property type="match status" value="1"/>
</dbReference>
<dbReference type="InterPro" id="IPR043504">
    <property type="entry name" value="Peptidase_S1_PA_chymotrypsin"/>
</dbReference>
<evidence type="ECO:0000313" key="2">
    <source>
        <dbReference type="EMBL" id="OON82847.1"/>
    </source>
</evidence>